<sequence>MAAARPLPQFDPSDLADGQLITKLRQLTRTVELAYGADTTAETGGAWHVGHGQPAAGLGAYNDLYIDVTDAETHIVWLKAEKGWAKLGALASTEGGEANTASNAGEGVGLALDKKGLDLPFKSLTAGSGISVRDAGDHVVIAFTDKVDGGYFTTRKDALHLQFARGQKRNLPSVGDQGEPFVALDTWELFFGANTGMKPLRVAPENVIGLLAKGKIAAKYLPETSRPSVHSVNNETSMRVLDAERGDIAVVDDADVGGRGSFAFNGQRWVSLNRPIGGLASYRAAQDIPQFAVVALTASQRLSKGVTTYTAQATVATNDLFDQAVGIAPQAGLAGQPISVQSRGDLSSDAWDWTPGATIYGDAQGVLTEQQPTTGYLVIGFAVTPTKIRMLRREELRNAGEGAALVAARDGSVTDIRTLVGDPTINVVVNGDQVEFTLPTLDGAVATLLIDRAAAADAIADRELRITLDTREILVGVDDGTGNTTAEPARVDRDNVIDLGCYRLPAGETLGGHRVVVARDGQWFYADPADLDDAAATLAITTGAAAAGETAIARFSGLMAEPSWAWQPGEPVFFGASGVLSQTPPGSGFICVVGTPVSATQIAVNIEPPILLQE</sequence>
<dbReference type="eggNOG" id="ENOG5033CU8">
    <property type="taxonomic scope" value="Bacteria"/>
</dbReference>
<dbReference type="STRING" id="1304275.C41B8_05363"/>
<proteinExistence type="predicted"/>
<dbReference type="RefSeq" id="WP_051883126.1">
    <property type="nucleotide sequence ID" value="NZ_APNK01000005.1"/>
</dbReference>
<dbReference type="Proteomes" id="UP000028302">
    <property type="component" value="Unassembled WGS sequence"/>
</dbReference>
<gene>
    <name evidence="1" type="ORF">C41B8_05363</name>
</gene>
<dbReference type="EMBL" id="APNK01000005">
    <property type="protein sequence ID" value="KEZ78304.1"/>
    <property type="molecule type" value="Genomic_DNA"/>
</dbReference>
<comment type="caution">
    <text evidence="1">The sequence shown here is derived from an EMBL/GenBank/DDBJ whole genome shotgun (WGS) entry which is preliminary data.</text>
</comment>
<accession>A0A084INM0</accession>
<protein>
    <submittedName>
        <fullName evidence="1">Uncharacterized protein</fullName>
    </submittedName>
</protein>
<organism evidence="1 2">
    <name type="scientific">Salinisphaera hydrothermalis (strain C41B8)</name>
    <dbReference type="NCBI Taxonomy" id="1304275"/>
    <lineage>
        <taxon>Bacteria</taxon>
        <taxon>Pseudomonadati</taxon>
        <taxon>Pseudomonadota</taxon>
        <taxon>Gammaproteobacteria</taxon>
        <taxon>Salinisphaerales</taxon>
        <taxon>Salinisphaeraceae</taxon>
        <taxon>Salinisphaera</taxon>
    </lineage>
</organism>
<keyword evidence="2" id="KW-1185">Reference proteome</keyword>
<name>A0A084INM0_SALHC</name>
<dbReference type="AlphaFoldDB" id="A0A084INM0"/>
<evidence type="ECO:0000313" key="1">
    <source>
        <dbReference type="EMBL" id="KEZ78304.1"/>
    </source>
</evidence>
<reference evidence="1 2" key="1">
    <citation type="submission" date="2013-03" db="EMBL/GenBank/DDBJ databases">
        <title>Salinisphaera hydrothermalis C41B8 Genome Sequencing.</title>
        <authorList>
            <person name="Li C."/>
            <person name="Lai Q."/>
            <person name="Shao Z."/>
        </authorList>
    </citation>
    <scope>NUCLEOTIDE SEQUENCE [LARGE SCALE GENOMIC DNA]</scope>
    <source>
        <strain evidence="1 2">C41B8</strain>
    </source>
</reference>
<dbReference type="OrthoDB" id="7018616at2"/>
<evidence type="ECO:0000313" key="2">
    <source>
        <dbReference type="Proteomes" id="UP000028302"/>
    </source>
</evidence>